<accession>A0A9X9M209</accession>
<sequence>MSLKTTDHLTIQNSQSQTEVVTSAFALNIQAFKEPPRDRKAREKDQHSGSNTIDEMVIIDQDVAVIFSQRTFWSPERSCGVTVQSVGCKP</sequence>
<dbReference type="InterPro" id="IPR036769">
    <property type="entry name" value="Ribosomal_uL11_C_sf"/>
</dbReference>
<evidence type="ECO:0000313" key="2">
    <source>
        <dbReference type="EMBL" id="VCX17919.1"/>
    </source>
</evidence>
<reference evidence="2 3" key="1">
    <citation type="submission" date="2018-10" db="EMBL/GenBank/DDBJ databases">
        <authorList>
            <person name="Ekblom R."/>
            <person name="Jareborg N."/>
        </authorList>
    </citation>
    <scope>NUCLEOTIDE SEQUENCE [LARGE SCALE GENOMIC DNA]</scope>
    <source>
        <tissue evidence="2">Muscle</tissue>
    </source>
</reference>
<comment type="caution">
    <text evidence="2">The sequence shown here is derived from an EMBL/GenBank/DDBJ whole genome shotgun (WGS) entry which is preliminary data.</text>
</comment>
<dbReference type="Proteomes" id="UP000269945">
    <property type="component" value="Unassembled WGS sequence"/>
</dbReference>
<evidence type="ECO:0000313" key="3">
    <source>
        <dbReference type="Proteomes" id="UP000269945"/>
    </source>
</evidence>
<evidence type="ECO:0000256" key="1">
    <source>
        <dbReference type="SAM" id="MobiDB-lite"/>
    </source>
</evidence>
<dbReference type="EMBL" id="CYRY02036470">
    <property type="protein sequence ID" value="VCX17919.1"/>
    <property type="molecule type" value="Genomic_DNA"/>
</dbReference>
<dbReference type="Gene3D" id="1.10.10.250">
    <property type="entry name" value="Ribosomal protein L11, C-terminal domain"/>
    <property type="match status" value="1"/>
</dbReference>
<protein>
    <submittedName>
        <fullName evidence="2">Uncharacterized protein</fullName>
    </submittedName>
</protein>
<organism evidence="2 3">
    <name type="scientific">Gulo gulo</name>
    <name type="common">Wolverine</name>
    <name type="synonym">Gluton</name>
    <dbReference type="NCBI Taxonomy" id="48420"/>
    <lineage>
        <taxon>Eukaryota</taxon>
        <taxon>Metazoa</taxon>
        <taxon>Chordata</taxon>
        <taxon>Craniata</taxon>
        <taxon>Vertebrata</taxon>
        <taxon>Euteleostomi</taxon>
        <taxon>Mammalia</taxon>
        <taxon>Eutheria</taxon>
        <taxon>Laurasiatheria</taxon>
        <taxon>Carnivora</taxon>
        <taxon>Caniformia</taxon>
        <taxon>Musteloidea</taxon>
        <taxon>Mustelidae</taxon>
        <taxon>Guloninae</taxon>
        <taxon>Gulo</taxon>
    </lineage>
</organism>
<name>A0A9X9M209_GULGU</name>
<feature type="region of interest" description="Disordered" evidence="1">
    <location>
        <begin position="32"/>
        <end position="53"/>
    </location>
</feature>
<gene>
    <name evidence="2" type="ORF">BN2614_LOCUS1</name>
</gene>
<keyword evidence="3" id="KW-1185">Reference proteome</keyword>
<feature type="compositionally biased region" description="Basic and acidic residues" evidence="1">
    <location>
        <begin position="34"/>
        <end position="47"/>
    </location>
</feature>
<proteinExistence type="predicted"/>
<dbReference type="AlphaFoldDB" id="A0A9X9M209"/>